<dbReference type="InterPro" id="IPR043502">
    <property type="entry name" value="DNA/RNA_pol_sf"/>
</dbReference>
<dbReference type="VEuPathDB" id="TriTrypDB:BSAL_56255c"/>
<protein>
    <submittedName>
        <fullName evidence="2">Uncharacterized protein</fullName>
    </submittedName>
</protein>
<feature type="compositionally biased region" description="Polar residues" evidence="1">
    <location>
        <begin position="32"/>
        <end position="43"/>
    </location>
</feature>
<keyword evidence="3" id="KW-1185">Reference proteome</keyword>
<evidence type="ECO:0000313" key="2">
    <source>
        <dbReference type="EMBL" id="CUE77229.1"/>
    </source>
</evidence>
<feature type="region of interest" description="Disordered" evidence="1">
    <location>
        <begin position="1"/>
        <end position="57"/>
    </location>
</feature>
<dbReference type="EMBL" id="CYKH01000189">
    <property type="protein sequence ID" value="CUE77229.1"/>
    <property type="molecule type" value="Genomic_DNA"/>
</dbReference>
<sequence>MSHNTSDDDNDDDDRLQYQHQQDCSPHEKNDTTTPLDSQSENNIPPKRPRTDPKTLDPIINAGGIHIKTISTALTIKKLQDTIHLLDANTWQLPNIDKKVLYSHLHSSIIRSALRDKVLQRCNQGNIEMFIHAFTTGKSDASTERLIGHPPALNQMSKQRSRDEPARGPQLSLPSTSTLVRTLHQLCTEVAATDLFYSESDFKNFYPQIPLPPQTRRYFGIANIDEEHTRSFYIMRVLVQGWDKSALIAQVVSWTVITNGDNNTTEILKNMENIPGIIIDQQQGAFIMYVLVYDNILVISNSQTLRDEAQRRLQSNCRRWNITLKYLKTTKNEATFCGIELGWANNILTWKIQDSVLQRWKNLCTPTEAPTPKQIAQCFGILSRITHVYLAPPIHLVAVSRAIGNLMRDMHQANHKQWKSPNKSLQPLHRQIILQIEQQQTQATSFGEKMSLENPICIFTDASEKFLGFTITKIDGEKLLEAQRQRTDTRHIDQAEAEAVDFALLSASSIINEGSFDSMIIGIDNQAAGRALLRGASMSPELHAIISACWKHITFDPSIVGICDIPSAENVADVMTRSGDITTVEYHTRKAASMKRACKALESLQLGLRWTARQLINKPNTPSNK</sequence>
<evidence type="ECO:0000256" key="1">
    <source>
        <dbReference type="SAM" id="MobiDB-lite"/>
    </source>
</evidence>
<reference evidence="3" key="1">
    <citation type="submission" date="2015-09" db="EMBL/GenBank/DDBJ databases">
        <authorList>
            <consortium name="Pathogen Informatics"/>
        </authorList>
    </citation>
    <scope>NUCLEOTIDE SEQUENCE [LARGE SCALE GENOMIC DNA]</scope>
    <source>
        <strain evidence="3">Lake Konstanz</strain>
    </source>
</reference>
<organism evidence="2 3">
    <name type="scientific">Bodo saltans</name>
    <name type="common">Flagellated protozoan</name>
    <dbReference type="NCBI Taxonomy" id="75058"/>
    <lineage>
        <taxon>Eukaryota</taxon>
        <taxon>Discoba</taxon>
        <taxon>Euglenozoa</taxon>
        <taxon>Kinetoplastea</taxon>
        <taxon>Metakinetoplastina</taxon>
        <taxon>Eubodonida</taxon>
        <taxon>Bodonidae</taxon>
        <taxon>Bodo</taxon>
    </lineage>
</organism>
<dbReference type="Proteomes" id="UP000051952">
    <property type="component" value="Unassembled WGS sequence"/>
</dbReference>
<proteinExistence type="predicted"/>
<name>A0A0S4IJ91_BODSA</name>
<evidence type="ECO:0000313" key="3">
    <source>
        <dbReference type="Proteomes" id="UP000051952"/>
    </source>
</evidence>
<dbReference type="AlphaFoldDB" id="A0A0S4IJ91"/>
<gene>
    <name evidence="2" type="ORF">BSAL_56255c</name>
</gene>
<accession>A0A0S4IJ91</accession>
<dbReference type="SUPFAM" id="SSF56672">
    <property type="entry name" value="DNA/RNA polymerases"/>
    <property type="match status" value="1"/>
</dbReference>
<feature type="region of interest" description="Disordered" evidence="1">
    <location>
        <begin position="152"/>
        <end position="174"/>
    </location>
</feature>